<keyword evidence="2" id="KW-0472">Membrane</keyword>
<name>A0A914HHA6_GLORO</name>
<evidence type="ECO:0000256" key="2">
    <source>
        <dbReference type="SAM" id="Phobius"/>
    </source>
</evidence>
<dbReference type="WBParaSite" id="Gr19_v10_g16614.t1">
    <property type="protein sequence ID" value="Gr19_v10_g16614.t1"/>
    <property type="gene ID" value="Gr19_v10_g16614"/>
</dbReference>
<accession>A0A914HHA6</accession>
<organism evidence="3 4">
    <name type="scientific">Globodera rostochiensis</name>
    <name type="common">Golden nematode worm</name>
    <name type="synonym">Heterodera rostochiensis</name>
    <dbReference type="NCBI Taxonomy" id="31243"/>
    <lineage>
        <taxon>Eukaryota</taxon>
        <taxon>Metazoa</taxon>
        <taxon>Ecdysozoa</taxon>
        <taxon>Nematoda</taxon>
        <taxon>Chromadorea</taxon>
        <taxon>Rhabditida</taxon>
        <taxon>Tylenchina</taxon>
        <taxon>Tylenchomorpha</taxon>
        <taxon>Tylenchoidea</taxon>
        <taxon>Heteroderidae</taxon>
        <taxon>Heteroderinae</taxon>
        <taxon>Globodera</taxon>
    </lineage>
</organism>
<dbReference type="SUPFAM" id="SSF81321">
    <property type="entry name" value="Family A G protein-coupled receptor-like"/>
    <property type="match status" value="1"/>
</dbReference>
<keyword evidence="2" id="KW-1133">Transmembrane helix</keyword>
<evidence type="ECO:0000313" key="3">
    <source>
        <dbReference type="Proteomes" id="UP000887572"/>
    </source>
</evidence>
<dbReference type="InterPro" id="IPR053071">
    <property type="entry name" value="GPCR1-related_rcpt"/>
</dbReference>
<dbReference type="Proteomes" id="UP000887572">
    <property type="component" value="Unplaced"/>
</dbReference>
<dbReference type="AlphaFoldDB" id="A0A914HHA6"/>
<dbReference type="PANTHER" id="PTHR47023">
    <property type="entry name" value="SEX PEPTIDE RECEPTOR"/>
    <property type="match status" value="1"/>
</dbReference>
<keyword evidence="2" id="KW-0812">Transmembrane</keyword>
<dbReference type="Gene3D" id="1.20.1070.10">
    <property type="entry name" value="Rhodopsin 7-helix transmembrane proteins"/>
    <property type="match status" value="1"/>
</dbReference>
<keyword evidence="3" id="KW-1185">Reference proteome</keyword>
<evidence type="ECO:0000313" key="4">
    <source>
        <dbReference type="WBParaSite" id="Gr19_v10_g16614.t1"/>
    </source>
</evidence>
<sequence length="180" mass="19774">MGMPRYGGREQDLLGRPAGLHGTGRGRAADCFFSNTNNWAHLSGQFSKCPAGAKCQCHVPSTSSFCPRHTDFAAMPECLRQSPQQCRVIQIDAKVPIEWALPLYGFLMPLIVAITILTNSFIVVVLSHRSLRTPTSFVLGAMAITELLTGLLCLPGKAYRLFGAHCSLIWPPVFHRSFTQ</sequence>
<feature type="transmembrane region" description="Helical" evidence="2">
    <location>
        <begin position="137"/>
        <end position="154"/>
    </location>
</feature>
<proteinExistence type="predicted"/>
<reference evidence="4" key="1">
    <citation type="submission" date="2022-11" db="UniProtKB">
        <authorList>
            <consortium name="WormBaseParasite"/>
        </authorList>
    </citation>
    <scope>IDENTIFICATION</scope>
</reference>
<evidence type="ECO:0000256" key="1">
    <source>
        <dbReference type="SAM" id="MobiDB-lite"/>
    </source>
</evidence>
<feature type="transmembrane region" description="Helical" evidence="2">
    <location>
        <begin position="103"/>
        <end position="125"/>
    </location>
</feature>
<feature type="region of interest" description="Disordered" evidence="1">
    <location>
        <begin position="1"/>
        <end position="21"/>
    </location>
</feature>
<protein>
    <submittedName>
        <fullName evidence="4">G-protein coupled receptors family 1 profile domain-containing protein</fullName>
    </submittedName>
</protein>
<dbReference type="PANTHER" id="PTHR47023:SF1">
    <property type="entry name" value="SEX PEPTIDE RECEPTOR"/>
    <property type="match status" value="1"/>
</dbReference>